<name>A0A2I1IK25_9ACTO</name>
<gene>
    <name evidence="2" type="ORF">CYJ19_09635</name>
</gene>
<evidence type="ECO:0000313" key="2">
    <source>
        <dbReference type="EMBL" id="PKY71479.1"/>
    </source>
</evidence>
<evidence type="ECO:0000259" key="1">
    <source>
        <dbReference type="Pfam" id="PF02589"/>
    </source>
</evidence>
<dbReference type="STRING" id="33007.HMPREF3198_01752"/>
<proteinExistence type="predicted"/>
<dbReference type="PANTHER" id="PTHR43682">
    <property type="entry name" value="LACTATE UTILIZATION PROTEIN C"/>
    <property type="match status" value="1"/>
</dbReference>
<dbReference type="AlphaFoldDB" id="A0A2I1IK25"/>
<organism evidence="2 3">
    <name type="scientific">Winkia neuii</name>
    <dbReference type="NCBI Taxonomy" id="33007"/>
    <lineage>
        <taxon>Bacteria</taxon>
        <taxon>Bacillati</taxon>
        <taxon>Actinomycetota</taxon>
        <taxon>Actinomycetes</taxon>
        <taxon>Actinomycetales</taxon>
        <taxon>Actinomycetaceae</taxon>
        <taxon>Winkia</taxon>
    </lineage>
</organism>
<dbReference type="GeneID" id="35866395"/>
<dbReference type="InterPro" id="IPR024185">
    <property type="entry name" value="FTHF_cligase-like_sf"/>
</dbReference>
<dbReference type="RefSeq" id="WP_024332243.1">
    <property type="nucleotide sequence ID" value="NZ_JASOXK010000004.1"/>
</dbReference>
<dbReference type="Gene3D" id="3.40.50.10420">
    <property type="entry name" value="NagB/RpiA/CoA transferase-like"/>
    <property type="match status" value="1"/>
</dbReference>
<dbReference type="Proteomes" id="UP000235122">
    <property type="component" value="Unassembled WGS sequence"/>
</dbReference>
<keyword evidence="3" id="KW-1185">Reference proteome</keyword>
<dbReference type="PANTHER" id="PTHR43682:SF1">
    <property type="entry name" value="LACTATE UTILIZATION PROTEIN C"/>
    <property type="match status" value="1"/>
</dbReference>
<dbReference type="SUPFAM" id="SSF100950">
    <property type="entry name" value="NagB/RpiA/CoA transferase-like"/>
    <property type="match status" value="1"/>
</dbReference>
<feature type="domain" description="LUD" evidence="1">
    <location>
        <begin position="53"/>
        <end position="218"/>
    </location>
</feature>
<dbReference type="EMBL" id="PKKO01000006">
    <property type="protein sequence ID" value="PKY71479.1"/>
    <property type="molecule type" value="Genomic_DNA"/>
</dbReference>
<dbReference type="InterPro" id="IPR037171">
    <property type="entry name" value="NagB/RpiA_transferase-like"/>
</dbReference>
<sequence>MANRAEKDKAAKAEILRRVRGALEKSQITAPEVPRNYNRTGAHAPGSDSVIDVFVDALEDYNASVDVVSEKDVPQAIAKALEGDKVVVVPPGLKPDWIQAVPGDVKVDEPGSQLTHRELNEVDAVLTASRCAVSHTGTILLDGTDDQGRRAITLVPDKHVVLVQAKEVFPTVPQAVDELGKHPQRPITWIAGPSATSDIELVRVDGVHGPRTLHVIIVK</sequence>
<reference evidence="2 3" key="1">
    <citation type="submission" date="2017-12" db="EMBL/GenBank/DDBJ databases">
        <title>Phylogenetic diversity of female urinary microbiome.</title>
        <authorList>
            <person name="Thomas-White K."/>
            <person name="Wolfe A.J."/>
        </authorList>
    </citation>
    <scope>NUCLEOTIDE SEQUENCE [LARGE SCALE GENOMIC DNA]</scope>
    <source>
        <strain evidence="2 3">UMB0402</strain>
    </source>
</reference>
<protein>
    <submittedName>
        <fullName evidence="2">Lactate utilization protein B/C</fullName>
    </submittedName>
</protein>
<evidence type="ECO:0000313" key="3">
    <source>
        <dbReference type="Proteomes" id="UP000235122"/>
    </source>
</evidence>
<comment type="caution">
    <text evidence="2">The sequence shown here is derived from an EMBL/GenBank/DDBJ whole genome shotgun (WGS) entry which is preliminary data.</text>
</comment>
<accession>A0A2I1IK25</accession>
<dbReference type="Pfam" id="PF02589">
    <property type="entry name" value="LUD_dom"/>
    <property type="match status" value="1"/>
</dbReference>
<dbReference type="InterPro" id="IPR003741">
    <property type="entry name" value="LUD_dom"/>
</dbReference>